<dbReference type="InterPro" id="IPR039420">
    <property type="entry name" value="WalR-like"/>
</dbReference>
<evidence type="ECO:0000259" key="8">
    <source>
        <dbReference type="PROSITE" id="PS50110"/>
    </source>
</evidence>
<gene>
    <name evidence="10" type="ORF">HCR_07510</name>
</gene>
<dbReference type="InterPro" id="IPR036388">
    <property type="entry name" value="WH-like_DNA-bd_sf"/>
</dbReference>
<keyword evidence="4 7" id="KW-0238">DNA-binding</keyword>
<evidence type="ECO:0000256" key="4">
    <source>
        <dbReference type="ARBA" id="ARBA00023125"/>
    </source>
</evidence>
<dbReference type="Pfam" id="PF00072">
    <property type="entry name" value="Response_reg"/>
    <property type="match status" value="1"/>
</dbReference>
<sequence>MIKLHLMKNESELVLKNSSILLAEDDEGLREIFKKILLLYVDTVYEASNGMDAYELYLKHRPDIIITDIKMPKLNGLEFIKRLREKDKKTPVIVTSAYANQELLLESIKLSLVEYLIKPIKESDLTKVLTDCSRIISANVQTNILIELKNGCLYDYKNKNISINEKQIKLTAKEIEFFELLIEHRGSLVTKQTIEDKLYMYDEVPPSALKNLVFKLRKKLDCDIIKTVGKLGYMID</sequence>
<protein>
    <submittedName>
        <fullName evidence="10">CheY-P-specific phosphatase CheX</fullName>
    </submittedName>
</protein>
<dbReference type="InterPro" id="IPR001789">
    <property type="entry name" value="Sig_transdc_resp-reg_receiver"/>
</dbReference>
<keyword evidence="1 6" id="KW-0597">Phosphoprotein</keyword>
<feature type="DNA-binding region" description="OmpR/PhoB-type" evidence="7">
    <location>
        <begin position="143"/>
        <end position="236"/>
    </location>
</feature>
<dbReference type="InterPro" id="IPR011006">
    <property type="entry name" value="CheY-like_superfamily"/>
</dbReference>
<proteinExistence type="predicted"/>
<dbReference type="Pfam" id="PF00486">
    <property type="entry name" value="Trans_reg_C"/>
    <property type="match status" value="1"/>
</dbReference>
<evidence type="ECO:0000256" key="3">
    <source>
        <dbReference type="ARBA" id="ARBA00023015"/>
    </source>
</evidence>
<keyword evidence="2" id="KW-0902">Two-component regulatory system</keyword>
<evidence type="ECO:0000313" key="11">
    <source>
        <dbReference type="Proteomes" id="UP001321445"/>
    </source>
</evidence>
<keyword evidence="3" id="KW-0805">Transcription regulation</keyword>
<evidence type="ECO:0000256" key="2">
    <source>
        <dbReference type="ARBA" id="ARBA00023012"/>
    </source>
</evidence>
<reference evidence="10 11" key="1">
    <citation type="submission" date="2023-03" db="EMBL/GenBank/DDBJ databases">
        <title>Description of Hydrogenimonas sp. ISO32.</title>
        <authorList>
            <person name="Mino S."/>
            <person name="Fukazawa S."/>
            <person name="Sawabe T."/>
        </authorList>
    </citation>
    <scope>NUCLEOTIDE SEQUENCE [LARGE SCALE GENOMIC DNA]</scope>
    <source>
        <strain evidence="10 11">ISO32</strain>
    </source>
</reference>
<dbReference type="Gene3D" id="1.10.10.10">
    <property type="entry name" value="Winged helix-like DNA-binding domain superfamily/Winged helix DNA-binding domain"/>
    <property type="match status" value="1"/>
</dbReference>
<dbReference type="SUPFAM" id="SSF46894">
    <property type="entry name" value="C-terminal effector domain of the bipartite response regulators"/>
    <property type="match status" value="1"/>
</dbReference>
<evidence type="ECO:0000256" key="7">
    <source>
        <dbReference type="PROSITE-ProRule" id="PRU01091"/>
    </source>
</evidence>
<evidence type="ECO:0000259" key="9">
    <source>
        <dbReference type="PROSITE" id="PS51755"/>
    </source>
</evidence>
<feature type="modified residue" description="4-aspartylphosphate" evidence="6">
    <location>
        <position position="68"/>
    </location>
</feature>
<dbReference type="InterPro" id="IPR001867">
    <property type="entry name" value="OmpR/PhoB-type_DNA-bd"/>
</dbReference>
<dbReference type="SMART" id="SM00862">
    <property type="entry name" value="Trans_reg_C"/>
    <property type="match status" value="1"/>
</dbReference>
<feature type="domain" description="OmpR/PhoB-type" evidence="9">
    <location>
        <begin position="143"/>
        <end position="236"/>
    </location>
</feature>
<dbReference type="Gene3D" id="3.40.50.2300">
    <property type="match status" value="1"/>
</dbReference>
<dbReference type="Proteomes" id="UP001321445">
    <property type="component" value="Chromosome"/>
</dbReference>
<keyword evidence="11" id="KW-1185">Reference proteome</keyword>
<name>A0ABN6WTR5_9BACT</name>
<dbReference type="InterPro" id="IPR016032">
    <property type="entry name" value="Sig_transdc_resp-reg_C-effctor"/>
</dbReference>
<dbReference type="CDD" id="cd00383">
    <property type="entry name" value="trans_reg_C"/>
    <property type="match status" value="1"/>
</dbReference>
<dbReference type="SUPFAM" id="SSF52172">
    <property type="entry name" value="CheY-like"/>
    <property type="match status" value="1"/>
</dbReference>
<evidence type="ECO:0000256" key="1">
    <source>
        <dbReference type="ARBA" id="ARBA00022553"/>
    </source>
</evidence>
<evidence type="ECO:0000256" key="6">
    <source>
        <dbReference type="PROSITE-ProRule" id="PRU00169"/>
    </source>
</evidence>
<dbReference type="EMBL" id="AP027370">
    <property type="protein sequence ID" value="BDY12439.1"/>
    <property type="molecule type" value="Genomic_DNA"/>
</dbReference>
<evidence type="ECO:0000313" key="10">
    <source>
        <dbReference type="EMBL" id="BDY12439.1"/>
    </source>
</evidence>
<dbReference type="SMART" id="SM00448">
    <property type="entry name" value="REC"/>
    <property type="match status" value="1"/>
</dbReference>
<evidence type="ECO:0000256" key="5">
    <source>
        <dbReference type="ARBA" id="ARBA00023163"/>
    </source>
</evidence>
<dbReference type="PANTHER" id="PTHR48111:SF1">
    <property type="entry name" value="TWO-COMPONENT RESPONSE REGULATOR ORR33"/>
    <property type="match status" value="1"/>
</dbReference>
<dbReference type="PROSITE" id="PS51755">
    <property type="entry name" value="OMPR_PHOB"/>
    <property type="match status" value="1"/>
</dbReference>
<keyword evidence="5" id="KW-0804">Transcription</keyword>
<feature type="domain" description="Response regulatory" evidence="8">
    <location>
        <begin position="19"/>
        <end position="133"/>
    </location>
</feature>
<dbReference type="PANTHER" id="PTHR48111">
    <property type="entry name" value="REGULATOR OF RPOS"/>
    <property type="match status" value="1"/>
</dbReference>
<accession>A0ABN6WTR5</accession>
<organism evidence="10 11">
    <name type="scientific">Hydrogenimonas cancrithermarum</name>
    <dbReference type="NCBI Taxonomy" id="2993563"/>
    <lineage>
        <taxon>Bacteria</taxon>
        <taxon>Pseudomonadati</taxon>
        <taxon>Campylobacterota</taxon>
        <taxon>Epsilonproteobacteria</taxon>
        <taxon>Campylobacterales</taxon>
        <taxon>Hydrogenimonadaceae</taxon>
        <taxon>Hydrogenimonas</taxon>
    </lineage>
</organism>
<dbReference type="PROSITE" id="PS50110">
    <property type="entry name" value="RESPONSE_REGULATORY"/>
    <property type="match status" value="1"/>
</dbReference>
<dbReference type="CDD" id="cd17536">
    <property type="entry name" value="REC_YesN-like"/>
    <property type="match status" value="1"/>
</dbReference>